<keyword evidence="6 12" id="KW-0067">ATP-binding</keyword>
<dbReference type="PANTHER" id="PTHR43514">
    <property type="entry name" value="ABC TRANSPORTER I FAMILY MEMBER 10"/>
    <property type="match status" value="1"/>
</dbReference>
<evidence type="ECO:0000256" key="7">
    <source>
        <dbReference type="ARBA" id="ARBA00022967"/>
    </source>
</evidence>
<dbReference type="Gene3D" id="3.40.50.300">
    <property type="entry name" value="P-loop containing nucleotide triphosphate hydrolases"/>
    <property type="match status" value="1"/>
</dbReference>
<evidence type="ECO:0000256" key="9">
    <source>
        <dbReference type="PROSITE-ProRule" id="PRU01213"/>
    </source>
</evidence>
<dbReference type="InterPro" id="IPR005116">
    <property type="entry name" value="Transp-assoc_OB_typ1"/>
</dbReference>
<reference evidence="13" key="1">
    <citation type="journal article" date="2019" name="Int. J. Syst. Evol. Microbiol.">
        <title>The Global Catalogue of Microorganisms (GCM) 10K type strain sequencing project: providing services to taxonomists for standard genome sequencing and annotation.</title>
        <authorList>
            <consortium name="The Broad Institute Genomics Platform"/>
            <consortium name="The Broad Institute Genome Sequencing Center for Infectious Disease"/>
            <person name="Wu L."/>
            <person name="Ma J."/>
        </authorList>
    </citation>
    <scope>NUCLEOTIDE SEQUENCE [LARGE SCALE GENOMIC DNA]</scope>
    <source>
        <strain evidence="13">CCUG 62953</strain>
    </source>
</reference>
<dbReference type="InterPro" id="IPR017871">
    <property type="entry name" value="ABC_transporter-like_CS"/>
</dbReference>
<evidence type="ECO:0000259" key="10">
    <source>
        <dbReference type="PROSITE" id="PS50893"/>
    </source>
</evidence>
<keyword evidence="1" id="KW-0813">Transport</keyword>
<feature type="domain" description="Mop" evidence="11">
    <location>
        <begin position="286"/>
        <end position="352"/>
    </location>
</feature>
<evidence type="ECO:0000256" key="5">
    <source>
        <dbReference type="ARBA" id="ARBA00022741"/>
    </source>
</evidence>
<organism evidence="12 13">
    <name type="scientific">Litorisediminicola beolgyonensis</name>
    <dbReference type="NCBI Taxonomy" id="1173614"/>
    <lineage>
        <taxon>Bacteria</taxon>
        <taxon>Pseudomonadati</taxon>
        <taxon>Pseudomonadota</taxon>
        <taxon>Alphaproteobacteria</taxon>
        <taxon>Rhodobacterales</taxon>
        <taxon>Paracoccaceae</taxon>
        <taxon>Litorisediminicola</taxon>
    </lineage>
</organism>
<dbReference type="Proteomes" id="UP001597135">
    <property type="component" value="Unassembled WGS sequence"/>
</dbReference>
<keyword evidence="3 9" id="KW-0500">Molybdenum</keyword>
<keyword evidence="2" id="KW-1003">Cell membrane</keyword>
<dbReference type="InterPro" id="IPR003593">
    <property type="entry name" value="AAA+_ATPase"/>
</dbReference>
<protein>
    <submittedName>
        <fullName evidence="12">Molybdenum ABC transporter ATP-binding protein</fullName>
    </submittedName>
</protein>
<dbReference type="InterPro" id="IPR003439">
    <property type="entry name" value="ABC_transporter-like_ATP-bd"/>
</dbReference>
<dbReference type="EMBL" id="JBHTMU010000070">
    <property type="protein sequence ID" value="MFD1344759.1"/>
    <property type="molecule type" value="Genomic_DNA"/>
</dbReference>
<dbReference type="Pfam" id="PF00005">
    <property type="entry name" value="ABC_tran"/>
    <property type="match status" value="1"/>
</dbReference>
<dbReference type="PROSITE" id="PS51866">
    <property type="entry name" value="MOP"/>
    <property type="match status" value="1"/>
</dbReference>
<keyword evidence="13" id="KW-1185">Reference proteome</keyword>
<dbReference type="PROSITE" id="PS00211">
    <property type="entry name" value="ABC_TRANSPORTER_1"/>
    <property type="match status" value="1"/>
</dbReference>
<dbReference type="RefSeq" id="WP_386806335.1">
    <property type="nucleotide sequence ID" value="NZ_JBHTMU010000070.1"/>
</dbReference>
<dbReference type="InterPro" id="IPR027417">
    <property type="entry name" value="P-loop_NTPase"/>
</dbReference>
<keyword evidence="5" id="KW-0547">Nucleotide-binding</keyword>
<proteinExistence type="predicted"/>
<evidence type="ECO:0000256" key="6">
    <source>
        <dbReference type="ARBA" id="ARBA00022840"/>
    </source>
</evidence>
<evidence type="ECO:0000256" key="3">
    <source>
        <dbReference type="ARBA" id="ARBA00022505"/>
    </source>
</evidence>
<dbReference type="InterPro" id="IPR050334">
    <property type="entry name" value="Molybdenum_import_ModC"/>
</dbReference>
<accession>A0ABW3ZP25</accession>
<sequence length="361" mass="38067">MTLSVALRHDFPDTALDIAFEAPSGVTVLFGRSGAGKSSVIQAIAGLLAPDAGRIALGPRVLLDTEARICVPVHRRRLGLVFQDARLFPHLSVRQNLIYARRGRGRLDETAALLGLEALLDRRPGTLSGGEAQRVAIGRALLSEPEMLLMDEPLAALDGARKAEILPYLERLCAEAGVPILYVSHNIAEVARLARHIVLIDGGRVLKAGPSEALLSDPDLVHVIGLREAGSVMQARVRAQSGDGLTELEVSGGTLWLPQIDAAPGVSLRIRILAQDVLLASRRPEGLSALNVLPATVIAMRRGSGPGVVAQLRVGSDTLLARVTRRSAEALGLEPGAPCFAVLKSVAVSPADIGLAGPERL</sequence>
<dbReference type="NCBIfam" id="TIGR02142">
    <property type="entry name" value="modC_ABC"/>
    <property type="match status" value="1"/>
</dbReference>
<dbReference type="InterPro" id="IPR011868">
    <property type="entry name" value="ModC_ABC_ATP-bd"/>
</dbReference>
<evidence type="ECO:0000313" key="12">
    <source>
        <dbReference type="EMBL" id="MFD1344759.1"/>
    </source>
</evidence>
<dbReference type="InterPro" id="IPR008995">
    <property type="entry name" value="Mo/tungstate-bd_C_term_dom"/>
</dbReference>
<name>A0ABW3ZP25_9RHOB</name>
<dbReference type="GO" id="GO:0005524">
    <property type="term" value="F:ATP binding"/>
    <property type="evidence" value="ECO:0007669"/>
    <property type="project" value="UniProtKB-KW"/>
</dbReference>
<dbReference type="SUPFAM" id="SSF52540">
    <property type="entry name" value="P-loop containing nucleoside triphosphate hydrolases"/>
    <property type="match status" value="1"/>
</dbReference>
<evidence type="ECO:0000256" key="1">
    <source>
        <dbReference type="ARBA" id="ARBA00022448"/>
    </source>
</evidence>
<evidence type="ECO:0000259" key="11">
    <source>
        <dbReference type="PROSITE" id="PS51866"/>
    </source>
</evidence>
<keyword evidence="4" id="KW-0997">Cell inner membrane</keyword>
<dbReference type="Gene3D" id="2.40.50.100">
    <property type="match status" value="1"/>
</dbReference>
<dbReference type="PROSITE" id="PS50893">
    <property type="entry name" value="ABC_TRANSPORTER_2"/>
    <property type="match status" value="1"/>
</dbReference>
<dbReference type="Pfam" id="PF03459">
    <property type="entry name" value="TOBE"/>
    <property type="match status" value="1"/>
</dbReference>
<dbReference type="SUPFAM" id="SSF50331">
    <property type="entry name" value="MOP-like"/>
    <property type="match status" value="1"/>
</dbReference>
<comment type="caution">
    <text evidence="12">The sequence shown here is derived from an EMBL/GenBank/DDBJ whole genome shotgun (WGS) entry which is preliminary data.</text>
</comment>
<evidence type="ECO:0000256" key="8">
    <source>
        <dbReference type="ARBA" id="ARBA00023136"/>
    </source>
</evidence>
<dbReference type="PANTHER" id="PTHR43514:SF4">
    <property type="entry name" value="ABC TRANSPORTER I FAMILY MEMBER 10"/>
    <property type="match status" value="1"/>
</dbReference>
<dbReference type="SMART" id="SM00382">
    <property type="entry name" value="AAA"/>
    <property type="match status" value="1"/>
</dbReference>
<feature type="domain" description="ABC transporter" evidence="10">
    <location>
        <begin position="1"/>
        <end position="227"/>
    </location>
</feature>
<evidence type="ECO:0000256" key="4">
    <source>
        <dbReference type="ARBA" id="ARBA00022519"/>
    </source>
</evidence>
<keyword evidence="7" id="KW-1278">Translocase</keyword>
<dbReference type="InterPro" id="IPR004606">
    <property type="entry name" value="Mop_domain"/>
</dbReference>
<evidence type="ECO:0000256" key="2">
    <source>
        <dbReference type="ARBA" id="ARBA00022475"/>
    </source>
</evidence>
<keyword evidence="8" id="KW-0472">Membrane</keyword>
<gene>
    <name evidence="12" type="primary">modC</name>
    <name evidence="12" type="ORF">ACFQ4E_20185</name>
</gene>
<evidence type="ECO:0000313" key="13">
    <source>
        <dbReference type="Proteomes" id="UP001597135"/>
    </source>
</evidence>